<sequence>MERIAEKIKIDSFTLKMIAMLSMLADHIGAVLFPEQILFRVIGRLAFPIFAYTLVEGFFYTHDIKKYMCRIGILALLSEIPFDLTVSGKILEFGHQNIFFTLFIGLVMMYFLMKSSGKFEMVTVSLVSFLIADLLRTDYGGVGVLMILCFYLFRDDMLWKTISVLFVNIALMGGVQVFGVLALIPIYLYNGTQGKKMKWLFYGFYPVHLLALFLIKMILS</sequence>
<dbReference type="EMBL" id="CACRTG010000011">
    <property type="protein sequence ID" value="VYT00959.1"/>
    <property type="molecule type" value="Genomic_DNA"/>
</dbReference>
<keyword evidence="1" id="KW-0472">Membrane</keyword>
<dbReference type="InterPro" id="IPR008875">
    <property type="entry name" value="TraX"/>
</dbReference>
<feature type="transmembrane region" description="Helical" evidence="1">
    <location>
        <begin position="165"/>
        <end position="187"/>
    </location>
</feature>
<feature type="transmembrane region" description="Helical" evidence="1">
    <location>
        <begin position="134"/>
        <end position="153"/>
    </location>
</feature>
<accession>A0A6N2T836</accession>
<feature type="transmembrane region" description="Helical" evidence="1">
    <location>
        <begin position="199"/>
        <end position="219"/>
    </location>
</feature>
<dbReference type="Pfam" id="PF05857">
    <property type="entry name" value="TraX"/>
    <property type="match status" value="1"/>
</dbReference>
<name>A0A6N2T836_9FIRM</name>
<feature type="transmembrane region" description="Helical" evidence="1">
    <location>
        <begin position="12"/>
        <end position="31"/>
    </location>
</feature>
<keyword evidence="1" id="KW-1133">Transmembrane helix</keyword>
<feature type="transmembrane region" description="Helical" evidence="1">
    <location>
        <begin position="93"/>
        <end position="113"/>
    </location>
</feature>
<reference evidence="2" key="1">
    <citation type="submission" date="2019-11" db="EMBL/GenBank/DDBJ databases">
        <authorList>
            <person name="Feng L."/>
        </authorList>
    </citation>
    <scope>NUCLEOTIDE SEQUENCE</scope>
    <source>
        <strain evidence="2">CnexileLFYP112</strain>
    </source>
</reference>
<protein>
    <submittedName>
        <fullName evidence="2">TraX protein</fullName>
    </submittedName>
</protein>
<keyword evidence="1" id="KW-0812">Transmembrane</keyword>
<evidence type="ECO:0000313" key="2">
    <source>
        <dbReference type="EMBL" id="VYT00959.1"/>
    </source>
</evidence>
<dbReference type="AlphaFoldDB" id="A0A6N2T836"/>
<evidence type="ECO:0000256" key="1">
    <source>
        <dbReference type="SAM" id="Phobius"/>
    </source>
</evidence>
<feature type="transmembrane region" description="Helical" evidence="1">
    <location>
        <begin position="37"/>
        <end position="55"/>
    </location>
</feature>
<organism evidence="2">
    <name type="scientific">[Clostridium] nexile</name>
    <dbReference type="NCBI Taxonomy" id="29361"/>
    <lineage>
        <taxon>Bacteria</taxon>
        <taxon>Bacillati</taxon>
        <taxon>Bacillota</taxon>
        <taxon>Clostridia</taxon>
        <taxon>Lachnospirales</taxon>
        <taxon>Lachnospiraceae</taxon>
        <taxon>Tyzzerella</taxon>
    </lineage>
</organism>
<proteinExistence type="predicted"/>
<gene>
    <name evidence="2" type="ORF">CNLFYP112_01644</name>
</gene>